<comment type="caution">
    <text evidence="1">The sequence shown here is derived from an EMBL/GenBank/DDBJ whole genome shotgun (WGS) entry which is preliminary data.</text>
</comment>
<evidence type="ECO:0000313" key="1">
    <source>
        <dbReference type="EMBL" id="CAG8441694.1"/>
    </source>
</evidence>
<proteinExistence type="predicted"/>
<dbReference type="EMBL" id="CAJVPM010000330">
    <property type="protein sequence ID" value="CAG8441694.1"/>
    <property type="molecule type" value="Genomic_DNA"/>
</dbReference>
<name>A0ACA9JY54_9GLOM</name>
<keyword evidence="2" id="KW-1185">Reference proteome</keyword>
<sequence>MPHHNSLEMSSTPTKANLKAWWKQFAAKSAKREGERKGKGNFLCFDDKPPLTVKLLRSLNGIFGVDLAEGMGYARVPICMAGPDGKQYIYGYIPTIVAKCGMFLKEQGIRIWKLNPKNHAGVDTFATTTEGIFRLSGSAKRIKELQTIFDSPPVYGKTLTWVGYSVHDAANVLRRYLNHLPDKVIPLSWYDKFRAIHVSHKDAGALVENYQKLIQSLPKENQHLLLYILDLLAVFSSKSSQNLMPSKNLASIFQPGILSHPDHDMEPEQYKLSQEVVEFLIDYQNYFLMTLPNTDAVNEREIRDTPDADTTSLLEPHDLNNVPVTQLPLRRSSLSIEPSTDDDVLLPERRPSYDSKILGRQGSTSLGRSKTLPSKRPVYRKSQNVGVAEKESIEDPNGNLILP</sequence>
<dbReference type="Proteomes" id="UP000789860">
    <property type="component" value="Unassembled WGS sequence"/>
</dbReference>
<gene>
    <name evidence="1" type="ORF">SCALOS_LOCUS671</name>
</gene>
<feature type="non-terminal residue" evidence="1">
    <location>
        <position position="1"/>
    </location>
</feature>
<reference evidence="1" key="1">
    <citation type="submission" date="2021-06" db="EMBL/GenBank/DDBJ databases">
        <authorList>
            <person name="Kallberg Y."/>
            <person name="Tangrot J."/>
            <person name="Rosling A."/>
        </authorList>
    </citation>
    <scope>NUCLEOTIDE SEQUENCE</scope>
    <source>
        <strain evidence="1">AU212A</strain>
    </source>
</reference>
<protein>
    <submittedName>
        <fullName evidence="1">1954_t:CDS:1</fullName>
    </submittedName>
</protein>
<organism evidence="1 2">
    <name type="scientific">Scutellospora calospora</name>
    <dbReference type="NCBI Taxonomy" id="85575"/>
    <lineage>
        <taxon>Eukaryota</taxon>
        <taxon>Fungi</taxon>
        <taxon>Fungi incertae sedis</taxon>
        <taxon>Mucoromycota</taxon>
        <taxon>Glomeromycotina</taxon>
        <taxon>Glomeromycetes</taxon>
        <taxon>Diversisporales</taxon>
        <taxon>Gigasporaceae</taxon>
        <taxon>Scutellospora</taxon>
    </lineage>
</organism>
<evidence type="ECO:0000313" key="2">
    <source>
        <dbReference type="Proteomes" id="UP000789860"/>
    </source>
</evidence>
<accession>A0ACA9JY54</accession>